<evidence type="ECO:0000313" key="1">
    <source>
        <dbReference type="EMBL" id="CAK44811.1"/>
    </source>
</evidence>
<reference evidence="1 2" key="1">
    <citation type="journal article" date="2007" name="Nat. Biotechnol.">
        <title>Genome sequencing and analysis of the versatile cell factory Aspergillus niger CBS 513.88.</title>
        <authorList>
            <person name="Pel H.J."/>
            <person name="de Winde J.H."/>
            <person name="Archer D.B."/>
            <person name="Dyer P.S."/>
            <person name="Hofmann G."/>
            <person name="Schaap P.J."/>
            <person name="Turner G."/>
            <person name="de Vries R.P."/>
            <person name="Albang R."/>
            <person name="Albermann K."/>
            <person name="Andersen M.R."/>
            <person name="Bendtsen J.D."/>
            <person name="Benen J.A."/>
            <person name="van den Berg M."/>
            <person name="Breestraat S."/>
            <person name="Caddick M.X."/>
            <person name="Contreras R."/>
            <person name="Cornell M."/>
            <person name="Coutinho P.M."/>
            <person name="Danchin E.G."/>
            <person name="Debets A.J."/>
            <person name="Dekker P."/>
            <person name="van Dijck P.W."/>
            <person name="van Dijk A."/>
            <person name="Dijkhuizen L."/>
            <person name="Driessen A.J."/>
            <person name="d'Enfert C."/>
            <person name="Geysens S."/>
            <person name="Goosen C."/>
            <person name="Groot G.S."/>
            <person name="de Groot P.W."/>
            <person name="Guillemette T."/>
            <person name="Henrissat B."/>
            <person name="Herweijer M."/>
            <person name="van den Hombergh J.P."/>
            <person name="van den Hondel C.A."/>
            <person name="van der Heijden R.T."/>
            <person name="van der Kaaij R.M."/>
            <person name="Klis F.M."/>
            <person name="Kools H.J."/>
            <person name="Kubicek C.P."/>
            <person name="van Kuyk P.A."/>
            <person name="Lauber J."/>
            <person name="Lu X."/>
            <person name="van der Maarel M.J."/>
            <person name="Meulenberg R."/>
            <person name="Menke H."/>
            <person name="Mortimer M.A."/>
            <person name="Nielsen J."/>
            <person name="Oliver S.G."/>
            <person name="Olsthoorn M."/>
            <person name="Pal K."/>
            <person name="van Peij N.N."/>
            <person name="Ram A.F."/>
            <person name="Rinas U."/>
            <person name="Roubos J.A."/>
            <person name="Sagt C.M."/>
            <person name="Schmoll M."/>
            <person name="Sun J."/>
            <person name="Ussery D."/>
            <person name="Varga J."/>
            <person name="Vervecken W."/>
            <person name="van de Vondervoort P.J."/>
            <person name="Wedler H."/>
            <person name="Wosten H.A."/>
            <person name="Zeng A.P."/>
            <person name="van Ooyen A.J."/>
            <person name="Visser J."/>
            <person name="Stam H."/>
        </authorList>
    </citation>
    <scope>NUCLEOTIDE SEQUENCE [LARGE SCALE GENOMIC DNA]</scope>
    <source>
        <strain evidence="2">CBS 513.88 / FGSC A1513 / ATCC MYA-4892</strain>
    </source>
</reference>
<keyword evidence="2" id="KW-1185">Reference proteome</keyword>
<dbReference type="EMBL" id="AM270100">
    <property type="protein sequence ID" value="CAK44811.1"/>
    <property type="molecule type" value="Genomic_DNA"/>
</dbReference>
<organism evidence="1 2">
    <name type="scientific">Aspergillus niger (strain ATCC MYA-4892 / CBS 513.88 / FGSC A1513)</name>
    <dbReference type="NCBI Taxonomy" id="425011"/>
    <lineage>
        <taxon>Eukaryota</taxon>
        <taxon>Fungi</taxon>
        <taxon>Dikarya</taxon>
        <taxon>Ascomycota</taxon>
        <taxon>Pezizomycotina</taxon>
        <taxon>Eurotiomycetes</taxon>
        <taxon>Eurotiomycetidae</taxon>
        <taxon>Eurotiales</taxon>
        <taxon>Aspergillaceae</taxon>
        <taxon>Aspergillus</taxon>
        <taxon>Aspergillus subgen. Circumdati</taxon>
    </lineage>
</organism>
<dbReference type="VEuPathDB" id="FungiDB:An04g10310"/>
<dbReference type="Proteomes" id="UP000006706">
    <property type="component" value="Chromosome 6L"/>
</dbReference>
<gene>
    <name evidence="1" type="ORF">An04g10310</name>
</gene>
<protein>
    <submittedName>
        <fullName evidence="1">Contig An04c0400, genomic contig</fullName>
    </submittedName>
</protein>
<dbReference type="HOGENOM" id="CLU_3438338_0_0_1"/>
<evidence type="ECO:0000313" key="2">
    <source>
        <dbReference type="Proteomes" id="UP000006706"/>
    </source>
</evidence>
<name>A2QKE2_ASPNC</name>
<proteinExistence type="predicted"/>
<accession>A2QKE2</accession>
<sequence>MHIILTSEEA</sequence>